<evidence type="ECO:0000259" key="2">
    <source>
        <dbReference type="PROSITE" id="PS00662"/>
    </source>
</evidence>
<feature type="domain" description="Bacterial type II secretion system protein E" evidence="2">
    <location>
        <begin position="577"/>
        <end position="591"/>
    </location>
</feature>
<dbReference type="EMBL" id="QEKH01000014">
    <property type="protein sequence ID" value="PVY41437.1"/>
    <property type="molecule type" value="Genomic_DNA"/>
</dbReference>
<sequence>MNLIDLLQYAMDSGGSDLFITTGKIPSMRRSGTIYQIGEEVIQAETVDEFRRTVLDQEREAEYRQRGTADAGFNIDLAHRFRINFMSTLNGPGFVARPIHSGRDLDMVKLHIPVQIQKMCEAPAGIILVVGATGSGKSTTLAAMVNYINANLNKHIITLEDPIEYIHEDQRSIITQRELNSDAVSFADALRSALREAPNVIVIGEMRDTDTVSTAVAAAMSGHLVLSTLHTSDAIQSVERVIDLFPEDQRMQVATDLGNALVGVIAQRLIPTPTHDGMIPAFEILIGTPPVRKLVGERDYSGLEDALRRGGESGMQTFNRTIYRMTKEHLIAEEDALKAVTNPDEFRLLLKGMESGVDSLRSLYGTAEDSEDGKFIDMRRLLRSAVKIGASDLHLSCGAPPTLRLNGELRALELPPLTPSDTQRLLFSVLTPRQRVEFEEKREIDLALSVTMNIGSNNPNDTIRFRINGYFQRGCVGVAARVIAVHIPTPEALGLPQSLLDISKKKQGLILITGPTGSGKSTTLASVIDQINRTKADHIITVEDPIEFVHKNKMALIEQREVHADTLSFFNALKYALREDPDVIMVGEMRDTETIAAALTAAETGHLVFGTLHTNNAPQTVDRIIDSFPAHQQNQIRQQLASVILGVVAQRLLPNLDGRGRSAAFEIMIGTPPVQALIRENKTGQLQSILETNFKDGMITMRRSLEELVAAGKISQEQANALSMDAKQVEAF</sequence>
<dbReference type="InterPro" id="IPR050921">
    <property type="entry name" value="T4SS_GSP_E_ATPase"/>
</dbReference>
<organism evidence="4 5">
    <name type="scientific">Victivallis vadensis</name>
    <dbReference type="NCBI Taxonomy" id="172901"/>
    <lineage>
        <taxon>Bacteria</taxon>
        <taxon>Pseudomonadati</taxon>
        <taxon>Lentisphaerota</taxon>
        <taxon>Lentisphaeria</taxon>
        <taxon>Victivallales</taxon>
        <taxon>Victivallaceae</taxon>
        <taxon>Victivallis</taxon>
    </lineage>
</organism>
<evidence type="ECO:0000313" key="6">
    <source>
        <dbReference type="Proteomes" id="UP000576225"/>
    </source>
</evidence>
<dbReference type="PROSITE" id="PS00662">
    <property type="entry name" value="T2SP_E"/>
    <property type="match status" value="1"/>
</dbReference>
<dbReference type="InterPro" id="IPR003593">
    <property type="entry name" value="AAA+_ATPase"/>
</dbReference>
<reference evidence="4 5" key="1">
    <citation type="submission" date="2018-04" db="EMBL/GenBank/DDBJ databases">
        <title>Genomic Encyclopedia of Type Strains, Phase IV (KMG-IV): sequencing the most valuable type-strain genomes for metagenomic binning, comparative biology and taxonomic classification.</title>
        <authorList>
            <person name="Goeker M."/>
        </authorList>
    </citation>
    <scope>NUCLEOTIDE SEQUENCE [LARGE SCALE GENOMIC DNA]</scope>
    <source>
        <strain evidence="4 5">DSM 14823</strain>
    </source>
</reference>
<proteinExistence type="inferred from homology"/>
<dbReference type="PANTHER" id="PTHR30486">
    <property type="entry name" value="TWITCHING MOTILITY PROTEIN PILT"/>
    <property type="match status" value="1"/>
</dbReference>
<dbReference type="AlphaFoldDB" id="A0A2U1AYW6"/>
<dbReference type="GO" id="GO:0005524">
    <property type="term" value="F:ATP binding"/>
    <property type="evidence" value="ECO:0007669"/>
    <property type="project" value="InterPro"/>
</dbReference>
<comment type="similarity">
    <text evidence="1">Belongs to the GSP E family.</text>
</comment>
<evidence type="ECO:0000313" key="3">
    <source>
        <dbReference type="EMBL" id="NMD85545.1"/>
    </source>
</evidence>
<dbReference type="SUPFAM" id="SSF52540">
    <property type="entry name" value="P-loop containing nucleoside triphosphate hydrolases"/>
    <property type="match status" value="2"/>
</dbReference>
<dbReference type="GeneID" id="78295403"/>
<dbReference type="OrthoDB" id="9808272at2"/>
<dbReference type="GO" id="GO:0016887">
    <property type="term" value="F:ATP hydrolysis activity"/>
    <property type="evidence" value="ECO:0007669"/>
    <property type="project" value="InterPro"/>
</dbReference>
<dbReference type="NCBIfam" id="TIGR01420">
    <property type="entry name" value="pilT_fam"/>
    <property type="match status" value="2"/>
</dbReference>
<keyword evidence="5" id="KW-1185">Reference proteome</keyword>
<dbReference type="InterPro" id="IPR027417">
    <property type="entry name" value="P-loop_NTPase"/>
</dbReference>
<dbReference type="Gene3D" id="3.40.50.300">
    <property type="entry name" value="P-loop containing nucleotide triphosphate hydrolases"/>
    <property type="match status" value="2"/>
</dbReference>
<dbReference type="Pfam" id="PF00437">
    <property type="entry name" value="T2SSE"/>
    <property type="match status" value="2"/>
</dbReference>
<dbReference type="Proteomes" id="UP000576225">
    <property type="component" value="Unassembled WGS sequence"/>
</dbReference>
<reference evidence="3 6" key="2">
    <citation type="submission" date="2020-04" db="EMBL/GenBank/DDBJ databases">
        <authorList>
            <person name="Hitch T.C.A."/>
            <person name="Wylensek D."/>
            <person name="Clavel T."/>
        </authorList>
    </citation>
    <scope>NUCLEOTIDE SEQUENCE [LARGE SCALE GENOMIC DNA]</scope>
    <source>
        <strain evidence="3 6">COR2-253-APC-1A</strain>
    </source>
</reference>
<dbReference type="CDD" id="cd01131">
    <property type="entry name" value="PilT"/>
    <property type="match status" value="2"/>
</dbReference>
<protein>
    <submittedName>
        <fullName evidence="3">PilT/PilU family type 4a pilus ATPase</fullName>
    </submittedName>
    <submittedName>
        <fullName evidence="4">Twitching motility protein PilT</fullName>
    </submittedName>
</protein>
<comment type="caution">
    <text evidence="4">The sequence shown here is derived from an EMBL/GenBank/DDBJ whole genome shotgun (WGS) entry which is preliminary data.</text>
</comment>
<name>A0A2U1AYW6_9BACT</name>
<dbReference type="Proteomes" id="UP000245959">
    <property type="component" value="Unassembled WGS sequence"/>
</dbReference>
<dbReference type="InterPro" id="IPR001482">
    <property type="entry name" value="T2SS/T4SS_dom"/>
</dbReference>
<evidence type="ECO:0000313" key="5">
    <source>
        <dbReference type="Proteomes" id="UP000245959"/>
    </source>
</evidence>
<accession>A0A2U1AYW6</accession>
<dbReference type="InterPro" id="IPR006321">
    <property type="entry name" value="PilT/PilU"/>
</dbReference>
<evidence type="ECO:0000313" key="4">
    <source>
        <dbReference type="EMBL" id="PVY41437.1"/>
    </source>
</evidence>
<dbReference type="EMBL" id="JABAEW010000003">
    <property type="protein sequence ID" value="NMD85545.1"/>
    <property type="molecule type" value="Genomic_DNA"/>
</dbReference>
<evidence type="ECO:0000256" key="1">
    <source>
        <dbReference type="ARBA" id="ARBA00006611"/>
    </source>
</evidence>
<dbReference type="Gene3D" id="3.30.450.90">
    <property type="match status" value="2"/>
</dbReference>
<dbReference type="RefSeq" id="WP_116884095.1">
    <property type="nucleotide sequence ID" value="NZ_CABMMC010000012.1"/>
</dbReference>
<gene>
    <name evidence="4" type="ORF">C8D82_11451</name>
    <name evidence="3" type="ORF">HF882_03000</name>
</gene>
<dbReference type="SMART" id="SM00382">
    <property type="entry name" value="AAA"/>
    <property type="match status" value="2"/>
</dbReference>